<dbReference type="EMBL" id="BDDD01000234">
    <property type="protein sequence ID" value="GAV61966.1"/>
    <property type="molecule type" value="Genomic_DNA"/>
</dbReference>
<organism evidence="1 2">
    <name type="scientific">Cephalotus follicularis</name>
    <name type="common">Albany pitcher plant</name>
    <dbReference type="NCBI Taxonomy" id="3775"/>
    <lineage>
        <taxon>Eukaryota</taxon>
        <taxon>Viridiplantae</taxon>
        <taxon>Streptophyta</taxon>
        <taxon>Embryophyta</taxon>
        <taxon>Tracheophyta</taxon>
        <taxon>Spermatophyta</taxon>
        <taxon>Magnoliopsida</taxon>
        <taxon>eudicotyledons</taxon>
        <taxon>Gunneridae</taxon>
        <taxon>Pentapetalae</taxon>
        <taxon>rosids</taxon>
        <taxon>fabids</taxon>
        <taxon>Oxalidales</taxon>
        <taxon>Cephalotaceae</taxon>
        <taxon>Cephalotus</taxon>
    </lineage>
</organism>
<feature type="non-terminal residue" evidence="1">
    <location>
        <position position="1"/>
    </location>
</feature>
<proteinExistence type="predicted"/>
<sequence>IDQGYLSLPPEKIAKKYLIEYIEPNLFLGGKTRMIYEYILNETGSTSIVHKYRTSTEIGFSKFQIKKVICLNESGSNPLVIRFLKNLGYCQKQYNYYDYMNAFEKIFLFQNSEFKHSWL</sequence>
<accession>A0A1Q3B1S5</accession>
<dbReference type="OrthoDB" id="1743486at2759"/>
<keyword evidence="2" id="KW-1185">Reference proteome</keyword>
<feature type="non-terminal residue" evidence="1">
    <location>
        <position position="119"/>
    </location>
</feature>
<comment type="caution">
    <text evidence="1">The sequence shown here is derived from an EMBL/GenBank/DDBJ whole genome shotgun (WGS) entry which is preliminary data.</text>
</comment>
<dbReference type="InParanoid" id="A0A1Q3B1S5"/>
<reference evidence="2" key="1">
    <citation type="submission" date="2016-04" db="EMBL/GenBank/DDBJ databases">
        <title>Cephalotus genome sequencing.</title>
        <authorList>
            <person name="Fukushima K."/>
            <person name="Hasebe M."/>
            <person name="Fang X."/>
        </authorList>
    </citation>
    <scope>NUCLEOTIDE SEQUENCE [LARGE SCALE GENOMIC DNA]</scope>
    <source>
        <strain evidence="2">cv. St1</strain>
    </source>
</reference>
<dbReference type="Proteomes" id="UP000187406">
    <property type="component" value="Unassembled WGS sequence"/>
</dbReference>
<evidence type="ECO:0000313" key="2">
    <source>
        <dbReference type="Proteomes" id="UP000187406"/>
    </source>
</evidence>
<dbReference type="PANTHER" id="PTHR48434:SF1">
    <property type="entry name" value="(RAPE) HYPOTHETICAL PROTEIN"/>
    <property type="match status" value="1"/>
</dbReference>
<gene>
    <name evidence="1" type="ORF">CFOL_v3_05491</name>
</gene>
<protein>
    <submittedName>
        <fullName evidence="1">Uncharacterized protein</fullName>
    </submittedName>
</protein>
<dbReference type="PANTHER" id="PTHR48434">
    <property type="entry name" value="(RAPE) HYPOTHETICAL PROTEIN"/>
    <property type="match status" value="1"/>
</dbReference>
<name>A0A1Q3B1S5_CEPFO</name>
<dbReference type="AlphaFoldDB" id="A0A1Q3B1S5"/>
<evidence type="ECO:0000313" key="1">
    <source>
        <dbReference type="EMBL" id="GAV61966.1"/>
    </source>
</evidence>